<dbReference type="OrthoDB" id="155630at2759"/>
<dbReference type="AlphaFoldDB" id="A0A8I6SIH3"/>
<name>A0A8I6SIH3_CIMLE</name>
<sequence>VSLHYKVAPSTITSILKKEDAIRAADENSKKKRFAKGEFPDLENALVKWMNQARNSNVPVGGQILREKAKFFATRLGISNEDFRCSDGWFDRFKKRNNIKFKVCGESASVSTELCSEWKAKLKTIIQEYEAKNIFNADKTGLFFKCLPDRSMCFKGEKCHGGKSSKERITLLLAANMDGSEKLKPLMIGKSAKPRCFKNINSFPMAYRANKKAWMTSDLFNEWVTSINAEMEKKNRRILLFIDNCTAHNNPPHLSHVAVEFLPPNTTSILQPLDQGVIKVFKSFYRTEIVQQLLDSLEENVDHKISLLSAMYIADKSWKKVSEKTIRNCFRTSGFIKDDSVIAPSEPDNEIATPNEWNRLTHDDNPITFQEFVSFDDDVAVAEMLSEDEILNQLADDVDVEEEEEPEEDEVPNISHKEAKKMINRIRHYLSRSNVDDNVFNAIHTIDIAIDNTRINNCVVQTTMEKYLKKK</sequence>
<dbReference type="PANTHER" id="PTHR19303">
    <property type="entry name" value="TRANSPOSON"/>
    <property type="match status" value="1"/>
</dbReference>
<dbReference type="GeneID" id="112126642"/>
<dbReference type="PANTHER" id="PTHR19303:SF73">
    <property type="entry name" value="PROTEIN PDC2"/>
    <property type="match status" value="1"/>
</dbReference>
<dbReference type="SMART" id="SM00674">
    <property type="entry name" value="CENPB"/>
    <property type="match status" value="1"/>
</dbReference>
<accession>A0A8I6SIH3</accession>
<evidence type="ECO:0000256" key="1">
    <source>
        <dbReference type="ARBA" id="ARBA00004123"/>
    </source>
</evidence>
<dbReference type="EnsemblMetazoa" id="XM_024226050.1">
    <property type="protein sequence ID" value="XP_024081818.1"/>
    <property type="gene ID" value="LOC112126642"/>
</dbReference>
<evidence type="ECO:0000259" key="3">
    <source>
        <dbReference type="PROSITE" id="PS51253"/>
    </source>
</evidence>
<dbReference type="KEGG" id="clec:112126642"/>
<dbReference type="GO" id="GO:0003677">
    <property type="term" value="F:DNA binding"/>
    <property type="evidence" value="ECO:0007669"/>
    <property type="project" value="UniProtKB-KW"/>
</dbReference>
<evidence type="ECO:0000256" key="2">
    <source>
        <dbReference type="ARBA" id="ARBA00023125"/>
    </source>
</evidence>
<proteinExistence type="predicted"/>
<dbReference type="Proteomes" id="UP000494040">
    <property type="component" value="Unassembled WGS sequence"/>
</dbReference>
<dbReference type="Pfam" id="PF03221">
    <property type="entry name" value="HTH_Tnp_Tc5"/>
    <property type="match status" value="1"/>
</dbReference>
<dbReference type="GO" id="GO:0005634">
    <property type="term" value="C:nucleus"/>
    <property type="evidence" value="ECO:0007669"/>
    <property type="project" value="UniProtKB-SubCell"/>
</dbReference>
<dbReference type="RefSeq" id="XP_024081818.1">
    <property type="nucleotide sequence ID" value="XM_024226050.1"/>
</dbReference>
<dbReference type="InterPro" id="IPR050863">
    <property type="entry name" value="CenT-Element_Derived"/>
</dbReference>
<dbReference type="PROSITE" id="PS51253">
    <property type="entry name" value="HTH_CENPB"/>
    <property type="match status" value="1"/>
</dbReference>
<reference evidence="4" key="1">
    <citation type="submission" date="2022-01" db="UniProtKB">
        <authorList>
            <consortium name="EnsemblMetazoa"/>
        </authorList>
    </citation>
    <scope>IDENTIFICATION</scope>
</reference>
<dbReference type="InterPro" id="IPR009057">
    <property type="entry name" value="Homeodomain-like_sf"/>
</dbReference>
<keyword evidence="2" id="KW-0238">DNA-binding</keyword>
<dbReference type="InterPro" id="IPR004875">
    <property type="entry name" value="DDE_SF_endonuclease_dom"/>
</dbReference>
<dbReference type="Gene3D" id="1.10.10.60">
    <property type="entry name" value="Homeodomain-like"/>
    <property type="match status" value="1"/>
</dbReference>
<organism evidence="4 5">
    <name type="scientific">Cimex lectularius</name>
    <name type="common">Bed bug</name>
    <name type="synonym">Acanthia lectularia</name>
    <dbReference type="NCBI Taxonomy" id="79782"/>
    <lineage>
        <taxon>Eukaryota</taxon>
        <taxon>Metazoa</taxon>
        <taxon>Ecdysozoa</taxon>
        <taxon>Arthropoda</taxon>
        <taxon>Hexapoda</taxon>
        <taxon>Insecta</taxon>
        <taxon>Pterygota</taxon>
        <taxon>Neoptera</taxon>
        <taxon>Paraneoptera</taxon>
        <taxon>Hemiptera</taxon>
        <taxon>Heteroptera</taxon>
        <taxon>Panheteroptera</taxon>
        <taxon>Cimicomorpha</taxon>
        <taxon>Cimicidae</taxon>
        <taxon>Cimex</taxon>
    </lineage>
</organism>
<comment type="subcellular location">
    <subcellularLocation>
        <location evidence="1">Nucleus</location>
    </subcellularLocation>
</comment>
<dbReference type="OMA" id="KRPRAFH"/>
<evidence type="ECO:0000313" key="4">
    <source>
        <dbReference type="EnsemblMetazoa" id="XP_024081818.1"/>
    </source>
</evidence>
<keyword evidence="5" id="KW-1185">Reference proteome</keyword>
<dbReference type="Pfam" id="PF03184">
    <property type="entry name" value="DDE_1"/>
    <property type="match status" value="1"/>
</dbReference>
<protein>
    <recommendedName>
        <fullName evidence="3">HTH CENPB-type domain-containing protein</fullName>
    </recommendedName>
</protein>
<dbReference type="SUPFAM" id="SSF46689">
    <property type="entry name" value="Homeodomain-like"/>
    <property type="match status" value="1"/>
</dbReference>
<feature type="domain" description="HTH CENPB-type" evidence="3">
    <location>
        <begin position="30"/>
        <end position="103"/>
    </location>
</feature>
<dbReference type="InterPro" id="IPR006600">
    <property type="entry name" value="HTH_CenpB_DNA-bd_dom"/>
</dbReference>
<evidence type="ECO:0000313" key="5">
    <source>
        <dbReference type="Proteomes" id="UP000494040"/>
    </source>
</evidence>